<evidence type="ECO:0000259" key="2">
    <source>
        <dbReference type="Pfam" id="PF06985"/>
    </source>
</evidence>
<dbReference type="EMBL" id="NPIC01000001">
    <property type="protein sequence ID" value="RDL40524.1"/>
    <property type="molecule type" value="Genomic_DNA"/>
</dbReference>
<dbReference type="InterPro" id="IPR010730">
    <property type="entry name" value="HET"/>
</dbReference>
<dbReference type="OrthoDB" id="3728558at2759"/>
<sequence length="1196" mass="136467">MDQEPFSYEPLQPRHIRVLEVESGRNSSELISCRCIHVSIDNPSSPPYVAVSYTWGTEPQKPHRILVNGRLLSTTQTVHELLRSKCMAEPDISLWIDAICINQDDNEEKSVQVTLMGEVYSNADRVRIWLGPSGENSGLAISFTETLCSILPEIETLDPERTMYYARKYQEGCSEWFALAKLLSRPWFTRTWVVQEVALSTNADIVCGDDTLSWNSLARAITGLGALGYGGMIALEPGNDLISNIGVPGLTRVTKLEVVRKYRRQREPVPLLLLMSMFSDAETKDLLDRVYGYLGVATDVDDPIFVPDYTETNSPKTLFTSVSRFLLARDPKLHLLRWSGITEESGAPSWSFNFVDIVRRRRLGNYPVTAANRQDIVFSNDGSELTLRGIIIDSISQLGLVAGFDDPGHTLGSDETANYYEWYLQAKSMFQSTALGQDEEVFWRTLLANKVNNENVLSDEEEAAPDQKYAEFLRDFESIMARISTVTDVEEAKKFLLAPEGMNAMAFRADMISASRSRRFCVLHEGSVGLMPERARPGDLIAAFLGTMVLFVIRPVPDAPGAAQKYYLIGECYVHNSMNGQVDELGLEMRDMLWRYAMRHYAEMPGPRQKETKKGKKLLAKSRAQKADERSKSQQIGLMAPHRHKRRIPAQKGRSDPQYWTRLPAEISLMILDMVAEDYRFQPSEPRLRAGYATICREWQPVFEQRNFQRLILDQNRICNLEKFTGKNKRRDYLEHLFLRVRLDEYDCTVCQFKEDINTKNKNNNCFSRAVWRLLIILSKWSGFVPSVGRYGRRKKGLILELGAYSPSDCKHTFRDFHLEPNYPYLEPRDLDEHGEAYKQRAERLELESLNDPFHGWVDGKRDVNGVISLEAKQRIIGTLQIKAKLREFARFDATFPKAEVVTGLLIRRQFYRKISAYSLSKLLRESFTCLEWLRHEGWHDIDTQQQAAFEKGLQQTLAPRTGRQAWACKSGSGKALSKASRSLNNLSAAFLVDARDFFADFWPPNHWSPHASQNSNANVVPWENLRKLTLTSHLLHPTTKPAIFRKLLTAVGRAAAFMPKLEVLEIWNATLTYDSEPLTKDEKGAACVFQYVYSSKSPKITFASTWFRENLEYVLGSNMEYCWANLPRHGPGNQLTIVIGVLSRRPSWFKHHDSAMTLLGVRGHVLHKLSRYQSCFEYKKPKTEDLEPNIQPAGA</sequence>
<feature type="region of interest" description="Disordered" evidence="1">
    <location>
        <begin position="606"/>
        <end position="634"/>
    </location>
</feature>
<accession>A0A370TYD6</accession>
<dbReference type="PANTHER" id="PTHR24148:SF64">
    <property type="entry name" value="HETEROKARYON INCOMPATIBILITY DOMAIN-CONTAINING PROTEIN"/>
    <property type="match status" value="1"/>
</dbReference>
<reference evidence="4 5" key="1">
    <citation type="journal article" date="2018" name="IMA Fungus">
        <title>IMA Genome-F 9: Draft genome sequence of Annulohypoxylon stygium, Aspergillus mulundensis, Berkeleyomyces basicola (syn. Thielaviopsis basicola), Ceratocystis smalleyi, two Cercospora beticola strains, Coleophoma cylindrospora, Fusarium fracticaudum, Phialophora cf. hyalina, and Morchella septimelata.</title>
        <authorList>
            <person name="Wingfield B.D."/>
            <person name="Bills G.F."/>
            <person name="Dong Y."/>
            <person name="Huang W."/>
            <person name="Nel W.J."/>
            <person name="Swalarsk-Parry B.S."/>
            <person name="Vaghefi N."/>
            <person name="Wilken P.M."/>
            <person name="An Z."/>
            <person name="de Beer Z.W."/>
            <person name="De Vos L."/>
            <person name="Chen L."/>
            <person name="Duong T.A."/>
            <person name="Gao Y."/>
            <person name="Hammerbacher A."/>
            <person name="Kikkert J.R."/>
            <person name="Li Y."/>
            <person name="Li H."/>
            <person name="Li K."/>
            <person name="Li Q."/>
            <person name="Liu X."/>
            <person name="Ma X."/>
            <person name="Naidoo K."/>
            <person name="Pethybridge S.J."/>
            <person name="Sun J."/>
            <person name="Steenkamp E.T."/>
            <person name="van der Nest M.A."/>
            <person name="van Wyk S."/>
            <person name="Wingfield M.J."/>
            <person name="Xiong C."/>
            <person name="Yue Q."/>
            <person name="Zhang X."/>
        </authorList>
    </citation>
    <scope>NUCLEOTIDE SEQUENCE [LARGE SCALE GENOMIC DNA]</scope>
    <source>
        <strain evidence="4 5">BP 5553</strain>
    </source>
</reference>
<dbReference type="InterPro" id="IPR052895">
    <property type="entry name" value="HetReg/Transcr_Mod"/>
</dbReference>
<keyword evidence="5" id="KW-1185">Reference proteome</keyword>
<dbReference type="Pfam" id="PF06985">
    <property type="entry name" value="HET"/>
    <property type="match status" value="1"/>
</dbReference>
<feature type="domain" description="Heterokaryon incompatibility" evidence="2">
    <location>
        <begin position="48"/>
        <end position="196"/>
    </location>
</feature>
<dbReference type="Proteomes" id="UP000254866">
    <property type="component" value="Unassembled WGS sequence"/>
</dbReference>
<comment type="caution">
    <text evidence="4">The sequence shown here is derived from an EMBL/GenBank/DDBJ whole genome shotgun (WGS) entry which is preliminary data.</text>
</comment>
<feature type="compositionally biased region" description="Basic residues" evidence="1">
    <location>
        <begin position="611"/>
        <end position="624"/>
    </location>
</feature>
<dbReference type="AlphaFoldDB" id="A0A370TYD6"/>
<dbReference type="Pfam" id="PF26639">
    <property type="entry name" value="Het-6_barrel"/>
    <property type="match status" value="1"/>
</dbReference>
<dbReference type="RefSeq" id="XP_031873180.1">
    <property type="nucleotide sequence ID" value="XM_032009126.1"/>
</dbReference>
<proteinExistence type="predicted"/>
<evidence type="ECO:0000259" key="3">
    <source>
        <dbReference type="Pfam" id="PF20183"/>
    </source>
</evidence>
<evidence type="ECO:0000313" key="4">
    <source>
        <dbReference type="EMBL" id="RDL40524.1"/>
    </source>
</evidence>
<protein>
    <submittedName>
        <fullName evidence="4">Uncharacterized protein</fullName>
    </submittedName>
</protein>
<feature type="domain" description="DUF6546" evidence="3">
    <location>
        <begin position="964"/>
        <end position="1168"/>
    </location>
</feature>
<dbReference type="GeneID" id="43593352"/>
<name>A0A370TYD6_9HELO</name>
<organism evidence="4 5">
    <name type="scientific">Venustampulla echinocandica</name>
    <dbReference type="NCBI Taxonomy" id="2656787"/>
    <lineage>
        <taxon>Eukaryota</taxon>
        <taxon>Fungi</taxon>
        <taxon>Dikarya</taxon>
        <taxon>Ascomycota</taxon>
        <taxon>Pezizomycotina</taxon>
        <taxon>Leotiomycetes</taxon>
        <taxon>Helotiales</taxon>
        <taxon>Pleuroascaceae</taxon>
        <taxon>Venustampulla</taxon>
    </lineage>
</organism>
<gene>
    <name evidence="4" type="ORF">BP5553_00503</name>
</gene>
<evidence type="ECO:0000313" key="5">
    <source>
        <dbReference type="Proteomes" id="UP000254866"/>
    </source>
</evidence>
<dbReference type="Pfam" id="PF20183">
    <property type="entry name" value="DUF6546"/>
    <property type="match status" value="1"/>
</dbReference>
<evidence type="ECO:0000256" key="1">
    <source>
        <dbReference type="SAM" id="MobiDB-lite"/>
    </source>
</evidence>
<dbReference type="STRING" id="2656787.A0A370TYD6"/>
<dbReference type="InterPro" id="IPR046676">
    <property type="entry name" value="DUF6546"/>
</dbReference>
<dbReference type="PANTHER" id="PTHR24148">
    <property type="entry name" value="ANKYRIN REPEAT DOMAIN-CONTAINING PROTEIN 39 HOMOLOG-RELATED"/>
    <property type="match status" value="1"/>
</dbReference>